<evidence type="ECO:0000259" key="1">
    <source>
        <dbReference type="Pfam" id="PF01551"/>
    </source>
</evidence>
<sequence length="225" mass="25194">MNTSFESLLKFQEVANILPEKFQFGRALVVDLSRTSKIWQQAAAEKKDVDTWVLSQMAERQAVMSIGRYNEQRPIYENTEQFADTPSRDLHIGLDLGVPSGTPCFSPLKATVHSVADHQHQGDYGPTVILRHQIEKVVFFTLFGHLASETLSHLTPGQTLAAGELLGWVGEKSENGGWAPHLHLQIIKELGEYTDDYPGVAFMSDSEYMLANCPNPNLLIRRDDI</sequence>
<proteinExistence type="predicted"/>
<dbReference type="CDD" id="cd12797">
    <property type="entry name" value="M23_peptidase"/>
    <property type="match status" value="1"/>
</dbReference>
<dbReference type="Gene3D" id="2.70.70.10">
    <property type="entry name" value="Glucose Permease (Domain IIA)"/>
    <property type="match status" value="1"/>
</dbReference>
<dbReference type="RefSeq" id="WP_068898305.1">
    <property type="nucleotide sequence ID" value="NZ_JBHUIF010000002.1"/>
</dbReference>
<dbReference type="InterPro" id="IPR016047">
    <property type="entry name" value="M23ase_b-sheet_dom"/>
</dbReference>
<dbReference type="PANTHER" id="PTHR21666:SF285">
    <property type="entry name" value="M23 FAMILY METALLOPEPTIDASE"/>
    <property type="match status" value="1"/>
</dbReference>
<gene>
    <name evidence="2" type="ORF">A8L45_01035</name>
</gene>
<accession>A0A1C3ESM4</accession>
<comment type="caution">
    <text evidence="2">The sequence shown here is derived from an EMBL/GenBank/DDBJ whole genome shotgun (WGS) entry which is preliminary data.</text>
</comment>
<dbReference type="AlphaFoldDB" id="A0A1C3ESM4"/>
<name>A0A1C3ESM4_9GAMM</name>
<dbReference type="InterPro" id="IPR050570">
    <property type="entry name" value="Cell_wall_metabolism_enzyme"/>
</dbReference>
<evidence type="ECO:0000313" key="2">
    <source>
        <dbReference type="EMBL" id="ODA36218.1"/>
    </source>
</evidence>
<dbReference type="Proteomes" id="UP000094936">
    <property type="component" value="Unassembled WGS sequence"/>
</dbReference>
<keyword evidence="3" id="KW-1185">Reference proteome</keyword>
<feature type="domain" description="M23ase beta-sheet core" evidence="1">
    <location>
        <begin position="91"/>
        <end position="188"/>
    </location>
</feature>
<dbReference type="GO" id="GO:0004222">
    <property type="term" value="F:metalloendopeptidase activity"/>
    <property type="evidence" value="ECO:0007669"/>
    <property type="project" value="TreeGrafter"/>
</dbReference>
<reference evidence="2 3" key="1">
    <citation type="submission" date="2016-05" db="EMBL/GenBank/DDBJ databases">
        <title>Genomic Taxonomy of the Vibrionaceae.</title>
        <authorList>
            <person name="Gomez-Gil B."/>
            <person name="Enciso-Ibarra J."/>
        </authorList>
    </citation>
    <scope>NUCLEOTIDE SEQUENCE [LARGE SCALE GENOMIC DNA]</scope>
    <source>
        <strain evidence="2 3">CAIM 1920</strain>
    </source>
</reference>
<dbReference type="OrthoDB" id="9801052at2"/>
<dbReference type="EMBL" id="LYBM01000001">
    <property type="protein sequence ID" value="ODA36218.1"/>
    <property type="molecule type" value="Genomic_DNA"/>
</dbReference>
<protein>
    <recommendedName>
        <fullName evidence="1">M23ase beta-sheet core domain-containing protein</fullName>
    </recommendedName>
</protein>
<dbReference type="InterPro" id="IPR011055">
    <property type="entry name" value="Dup_hybrid_motif"/>
</dbReference>
<evidence type="ECO:0000313" key="3">
    <source>
        <dbReference type="Proteomes" id="UP000094936"/>
    </source>
</evidence>
<dbReference type="PANTHER" id="PTHR21666">
    <property type="entry name" value="PEPTIDASE-RELATED"/>
    <property type="match status" value="1"/>
</dbReference>
<dbReference type="Pfam" id="PF01551">
    <property type="entry name" value="Peptidase_M23"/>
    <property type="match status" value="1"/>
</dbReference>
<dbReference type="STRING" id="1080227.A8L45_01035"/>
<dbReference type="SUPFAM" id="SSF51261">
    <property type="entry name" value="Duplicated hybrid motif"/>
    <property type="match status" value="1"/>
</dbReference>
<organism evidence="2 3">
    <name type="scientific">Veronia pacifica</name>
    <dbReference type="NCBI Taxonomy" id="1080227"/>
    <lineage>
        <taxon>Bacteria</taxon>
        <taxon>Pseudomonadati</taxon>
        <taxon>Pseudomonadota</taxon>
        <taxon>Gammaproteobacteria</taxon>
        <taxon>Vibrionales</taxon>
        <taxon>Vibrionaceae</taxon>
        <taxon>Veronia</taxon>
    </lineage>
</organism>